<feature type="region of interest" description="Disordered" evidence="1">
    <location>
        <begin position="1021"/>
        <end position="1040"/>
    </location>
</feature>
<name>A0A8P4G3N5_DICLA</name>
<dbReference type="Ensembl" id="ENSDLAT00005069454.1">
    <property type="protein sequence ID" value="ENSDLAP00005070951.1"/>
    <property type="gene ID" value="ENSDLAG00005027795.1"/>
</dbReference>
<dbReference type="Gene3D" id="3.60.10.10">
    <property type="entry name" value="Endonuclease/exonuclease/phosphatase"/>
    <property type="match status" value="1"/>
</dbReference>
<evidence type="ECO:0000256" key="1">
    <source>
        <dbReference type="SAM" id="MobiDB-lite"/>
    </source>
</evidence>
<dbReference type="PANTHER" id="PTHR46670">
    <property type="entry name" value="ENDO/EXONUCLEASE/PHOSPHATASE DOMAIN-CONTAINING PROTEIN"/>
    <property type="match status" value="1"/>
</dbReference>
<feature type="compositionally biased region" description="Polar residues" evidence="1">
    <location>
        <begin position="1052"/>
        <end position="1070"/>
    </location>
</feature>
<evidence type="ECO:0000259" key="2">
    <source>
        <dbReference type="Pfam" id="PF03372"/>
    </source>
</evidence>
<feature type="region of interest" description="Disordered" evidence="1">
    <location>
        <begin position="942"/>
        <end position="961"/>
    </location>
</feature>
<keyword evidence="4" id="KW-1185">Reference proteome</keyword>
<protein>
    <recommendedName>
        <fullName evidence="2">Endonuclease/exonuclease/phosphatase domain-containing protein</fullName>
    </recommendedName>
</protein>
<feature type="compositionally biased region" description="Basic and acidic residues" evidence="1">
    <location>
        <begin position="1071"/>
        <end position="1082"/>
    </location>
</feature>
<dbReference type="SUPFAM" id="SSF56219">
    <property type="entry name" value="DNase I-like"/>
    <property type="match status" value="1"/>
</dbReference>
<dbReference type="PANTHER" id="PTHR46670:SF3">
    <property type="entry name" value="ENDONUCLEASE_EXONUCLEASE_PHOSPHATASE DOMAIN-CONTAINING PROTEIN"/>
    <property type="match status" value="1"/>
</dbReference>
<reference evidence="3" key="2">
    <citation type="submission" date="2025-09" db="UniProtKB">
        <authorList>
            <consortium name="Ensembl"/>
        </authorList>
    </citation>
    <scope>IDENTIFICATION</scope>
</reference>
<feature type="compositionally biased region" description="Polar residues" evidence="1">
    <location>
        <begin position="382"/>
        <end position="393"/>
    </location>
</feature>
<feature type="compositionally biased region" description="Basic and acidic residues" evidence="1">
    <location>
        <begin position="1023"/>
        <end position="1040"/>
    </location>
</feature>
<dbReference type="GO" id="GO:0003824">
    <property type="term" value="F:catalytic activity"/>
    <property type="evidence" value="ECO:0007669"/>
    <property type="project" value="InterPro"/>
</dbReference>
<feature type="region of interest" description="Disordered" evidence="1">
    <location>
        <begin position="1052"/>
        <end position="1169"/>
    </location>
</feature>
<feature type="region of interest" description="Disordered" evidence="1">
    <location>
        <begin position="516"/>
        <end position="556"/>
    </location>
</feature>
<accession>A0A8P4G3N5</accession>
<feature type="region of interest" description="Disordered" evidence="1">
    <location>
        <begin position="374"/>
        <end position="409"/>
    </location>
</feature>
<evidence type="ECO:0000313" key="3">
    <source>
        <dbReference type="Ensembl" id="ENSDLAP00005070951.1"/>
    </source>
</evidence>
<feature type="compositionally biased region" description="Basic residues" evidence="1">
    <location>
        <begin position="1143"/>
        <end position="1159"/>
    </location>
</feature>
<sequence>MNHVLIHIHDQVVGGAVGLAFELPEAIDNWKDLIEKNHVTKASQSLRDTADAILDTCRTLREQFDNIRRMFEEMAKSKRELTSQHVVPQQAAHCDMTPMQQTWQKSVLAVGLQPFTSWAQPPTDQAASTHGFQSLITPVYPVPKQLGVPEVLTSRHVIRQPEPQGDPTTMQQTQPNSVLAVRSRPIYAQAQTPPSQAAFTHGLQSLISPVYPVPKQLGVHGLLTSWHVVPQPEPQGDPTPMQHTLPNSVLAVRSRPIYAQAQTPPSQAAFTHGLQSLISPVYPVPKQLGVHGLLTSRHVVPQQEPQGDVIPMQQTQPKSNFAVSSKPVYAHAQTAPSQAASTHGLQSLITPVYPVPKQLGVHGLLTSRHVVPQQEPQGDLTPMQQTQQNSVLAVSSRPISAHAQTPPSQAAFTHGLQSLITPVYPVPKQLGVHGLLTSRHVVPQQAAQGDMTTMQKTQPKSVLAVGSRPISAQAQTAPSQAASTHGLQSLITPVHPVPKQLGVHGLLTSRHVVPQQEPQGDLTPMQKTQPKSVLPVSSRPISAQAQTPPSQAASTHGLQSLISPVYPVPKQLGVHGLLTSRHVVPQQEPQGDVIPMQQTQPKSDFAVGSKPVYAHAQTAPSQAASTHGLQSLITPVYPVTKQLGVHGLLTSRHVVPQQEPQGDLTPMQQTQPKSDFAVGSRPISVQAQTAPSQAASTHGLQSLITPVHPVPKQLGVHGLLTSRHVVPQQAAQGDMTTMQKTQPKSVLAVGFRPISVQAQTAPSQAASTHGLQSLVTPVHPVPKQLGVHGLLTSRHVVPQQEPQGDLTPMQKTQPKSVLPVSSRPISVQAQTAPSQAASTHGLQSLITPVHPVPKQLGVHGLLTSRHVVPQQAAQGDMTTMQKTQPKSVLAVGFRPISVQAQTAPSQAASTHGLQSLITPVHPVPKQLGVHGLLTSRHVVPQQEPQGDLTPMQKTQPKSVLPVGSRPISVQAQTAPSQAASTHGLQSLITPVHPVPKQLGVHGLLTSRHVVPQQEAVPRMASVWKEDKNVSREKNIQQGCKEKREPLNKHLFMSSNPAQDQSGNQQTSSPTDQRHQNEREGHQTEQTGRGQERESQQNKETGSGQQGGDDQGDKESDDEDEESDQEDEETDSEEESEEDESKKTGRKRRKRNRKKGTRSKQRGDSEEVVRQCQDSCIDQEQRTIQTPPGTIRVGLLNVRSMNNSRSRILELITQNNLDVFLTTETWLREDNADRVLREVSPQNYHYYYQVRVGQRGGGVANQFSQELQGENIPFDSLTTFECVVTVLHHDEWNQPVPVINVYHPPGYNRDQFRTFLDEFETLLAHFNNYNSLIVTGDFNIWVDQERRSFTDEFYHIWPIYNLEQHVREPTHEGGHTLDLVLTRNVEISGLVVRNDGISDHYTVDFKARPVSKDKREETKKEKDQR</sequence>
<feature type="domain" description="Endonuclease/exonuclease/phosphatase" evidence="2">
    <location>
        <begin position="1195"/>
        <end position="1399"/>
    </location>
</feature>
<dbReference type="InterPro" id="IPR005135">
    <property type="entry name" value="Endo/exonuclease/phosphatase"/>
</dbReference>
<feature type="compositionally biased region" description="Low complexity" evidence="1">
    <location>
        <begin position="542"/>
        <end position="555"/>
    </location>
</feature>
<reference evidence="3" key="1">
    <citation type="submission" date="2025-08" db="UniProtKB">
        <authorList>
            <consortium name="Ensembl"/>
        </authorList>
    </citation>
    <scope>IDENTIFICATION</scope>
</reference>
<dbReference type="Pfam" id="PF03372">
    <property type="entry name" value="Exo_endo_phos"/>
    <property type="match status" value="1"/>
</dbReference>
<evidence type="ECO:0000313" key="4">
    <source>
        <dbReference type="Proteomes" id="UP000694389"/>
    </source>
</evidence>
<proteinExistence type="predicted"/>
<feature type="region of interest" description="Disordered" evidence="1">
    <location>
        <begin position="658"/>
        <end position="683"/>
    </location>
</feature>
<dbReference type="InterPro" id="IPR036691">
    <property type="entry name" value="Endo/exonu/phosph_ase_sf"/>
</dbReference>
<organism evidence="3 4">
    <name type="scientific">Dicentrarchus labrax</name>
    <name type="common">European seabass</name>
    <name type="synonym">Morone labrax</name>
    <dbReference type="NCBI Taxonomy" id="13489"/>
    <lineage>
        <taxon>Eukaryota</taxon>
        <taxon>Metazoa</taxon>
        <taxon>Chordata</taxon>
        <taxon>Craniata</taxon>
        <taxon>Vertebrata</taxon>
        <taxon>Euteleostomi</taxon>
        <taxon>Actinopterygii</taxon>
        <taxon>Neopterygii</taxon>
        <taxon>Teleostei</taxon>
        <taxon>Neoteleostei</taxon>
        <taxon>Acanthomorphata</taxon>
        <taxon>Eupercaria</taxon>
        <taxon>Moronidae</taxon>
        <taxon>Dicentrarchus</taxon>
    </lineage>
</organism>
<dbReference type="GeneTree" id="ENSGT01120000273851"/>
<dbReference type="Proteomes" id="UP000694389">
    <property type="component" value="Unassembled WGS sequence"/>
</dbReference>
<feature type="compositionally biased region" description="Acidic residues" evidence="1">
    <location>
        <begin position="1109"/>
        <end position="1138"/>
    </location>
</feature>